<evidence type="ECO:0000313" key="2">
    <source>
        <dbReference type="EMBL" id="QQK42092.1"/>
    </source>
</evidence>
<evidence type="ECO:0000313" key="6">
    <source>
        <dbReference type="EMBL" id="QQK44708.1"/>
    </source>
</evidence>
<dbReference type="Proteomes" id="UP000595662">
    <property type="component" value="Chromosome 2"/>
</dbReference>
<dbReference type="Proteomes" id="UP000595662">
    <property type="component" value="Chromosome 5"/>
</dbReference>
<dbReference type="EMBL" id="CP060775">
    <property type="protein sequence ID" value="QQK42843.1"/>
    <property type="molecule type" value="Genomic_DNA"/>
</dbReference>
<dbReference type="EMBL" id="CP060774">
    <property type="protein sequence ID" value="QQK42092.1"/>
    <property type="molecule type" value="Genomic_DNA"/>
</dbReference>
<evidence type="ECO:0000313" key="7">
    <source>
        <dbReference type="EMBL" id="QQK45507.1"/>
    </source>
</evidence>
<dbReference type="EMBL" id="CP060776">
    <property type="protein sequence ID" value="QQK43853.1"/>
    <property type="molecule type" value="Genomic_DNA"/>
</dbReference>
<evidence type="ECO:0000313" key="11">
    <source>
        <dbReference type="Proteomes" id="UP000595662"/>
    </source>
</evidence>
<sequence>MLDGRDIQPRAITDEISQYLDSDTVSDELEAAKEEREEKLSEIEVDPISDTEEQEDELEDKPGDAIEVVIEDRPEDIPEERPLPTSEYGRPCSPSLPPTCTQTRASGRKRKSREDDLFEYH</sequence>
<dbReference type="RefSeq" id="XP_065957320.1">
    <property type="nucleotide sequence ID" value="XM_066099593.1"/>
</dbReference>
<feature type="compositionally biased region" description="Basic and acidic residues" evidence="1">
    <location>
        <begin position="30"/>
        <end position="42"/>
    </location>
</feature>
<evidence type="ECO:0000256" key="1">
    <source>
        <dbReference type="SAM" id="MobiDB-lite"/>
    </source>
</evidence>
<evidence type="ECO:0000313" key="5">
    <source>
        <dbReference type="EMBL" id="QQK43853.1"/>
    </source>
</evidence>
<dbReference type="GeneID" id="90952138"/>
<dbReference type="Proteomes" id="UP000595662">
    <property type="component" value="Chromosome 3"/>
</dbReference>
<organism evidence="3 11">
    <name type="scientific">Penicillium digitatum</name>
    <name type="common">Green mold</name>
    <dbReference type="NCBI Taxonomy" id="36651"/>
    <lineage>
        <taxon>Eukaryota</taxon>
        <taxon>Fungi</taxon>
        <taxon>Dikarya</taxon>
        <taxon>Ascomycota</taxon>
        <taxon>Pezizomycotina</taxon>
        <taxon>Eurotiomycetes</taxon>
        <taxon>Eurotiomycetidae</taxon>
        <taxon>Eurotiales</taxon>
        <taxon>Aspergillaceae</taxon>
        <taxon>Penicillium</taxon>
    </lineage>
</organism>
<protein>
    <submittedName>
        <fullName evidence="3">HAT dimerization</fullName>
    </submittedName>
</protein>
<gene>
    <name evidence="7" type="ORF">Pdw03_0405</name>
    <name evidence="8" type="ORF">Pdw03_0766</name>
    <name evidence="9" type="ORF">Pdw03_0830</name>
    <name evidence="10" type="ORF">Pdw03_2166</name>
    <name evidence="2" type="ORF">Pdw03_4946</name>
    <name evidence="3" type="ORF">Pdw03_6519</name>
    <name evidence="4" type="ORF">Pdw03_6744</name>
    <name evidence="5" type="ORF">Pdw03_7754</name>
    <name evidence="6" type="ORF">Pdw03_8609</name>
</gene>
<dbReference type="EMBL" id="CP060775">
    <property type="protein sequence ID" value="QQK42618.1"/>
    <property type="molecule type" value="Genomic_DNA"/>
</dbReference>
<dbReference type="Proteomes" id="UP000595662">
    <property type="component" value="Chromosome 1"/>
</dbReference>
<proteinExistence type="predicted"/>
<feature type="compositionally biased region" description="Acidic residues" evidence="1">
    <location>
        <begin position="43"/>
        <end position="59"/>
    </location>
</feature>
<dbReference type="Proteomes" id="UP000595662">
    <property type="component" value="Chromosome 4"/>
</dbReference>
<evidence type="ECO:0000313" key="8">
    <source>
        <dbReference type="EMBL" id="QQK45868.1"/>
    </source>
</evidence>
<feature type="compositionally biased region" description="Basic and acidic residues" evidence="1">
    <location>
        <begin position="112"/>
        <end position="121"/>
    </location>
</feature>
<reference evidence="3 11" key="1">
    <citation type="submission" date="2020-08" db="EMBL/GenBank/DDBJ databases">
        <title>The completed genome sequence of the pathogenic ascomycete fungus Penicillium digitatum.</title>
        <authorList>
            <person name="Wang M."/>
        </authorList>
    </citation>
    <scope>NUCLEOTIDE SEQUENCE [LARGE SCALE GENOMIC DNA]</scope>
    <source>
        <strain evidence="3 11">PdW03</strain>
    </source>
</reference>
<name>A0A7T6XK35_PENDI</name>
<dbReference type="EMBL" id="CP060778">
    <property type="protein sequence ID" value="QQK47268.1"/>
    <property type="molecule type" value="Genomic_DNA"/>
</dbReference>
<feature type="region of interest" description="Disordered" evidence="1">
    <location>
        <begin position="1"/>
        <end position="121"/>
    </location>
</feature>
<evidence type="ECO:0000313" key="4">
    <source>
        <dbReference type="EMBL" id="QQK42843.1"/>
    </source>
</evidence>
<dbReference type="AlphaFoldDB" id="A0A7T6XK35"/>
<dbReference type="EMBL" id="CP060776">
    <property type="protein sequence ID" value="QQK44708.1"/>
    <property type="molecule type" value="Genomic_DNA"/>
</dbReference>
<feature type="compositionally biased region" description="Basic and acidic residues" evidence="1">
    <location>
        <begin position="60"/>
        <end position="82"/>
    </location>
</feature>
<dbReference type="EMBL" id="CP060777">
    <property type="protein sequence ID" value="QQK45507.1"/>
    <property type="molecule type" value="Genomic_DNA"/>
</dbReference>
<evidence type="ECO:0000313" key="3">
    <source>
        <dbReference type="EMBL" id="QQK42618.1"/>
    </source>
</evidence>
<accession>A0A7T6XK35</accession>
<evidence type="ECO:0000313" key="9">
    <source>
        <dbReference type="EMBL" id="QQK45932.1"/>
    </source>
</evidence>
<dbReference type="EMBL" id="CP060777">
    <property type="protein sequence ID" value="QQK45868.1"/>
    <property type="molecule type" value="Genomic_DNA"/>
</dbReference>
<evidence type="ECO:0000313" key="10">
    <source>
        <dbReference type="EMBL" id="QQK47268.1"/>
    </source>
</evidence>
<dbReference type="EMBL" id="CP060777">
    <property type="protein sequence ID" value="QQK45932.1"/>
    <property type="molecule type" value="Genomic_DNA"/>
</dbReference>